<evidence type="ECO:0000313" key="2">
    <source>
        <dbReference type="Proteomes" id="UP000228754"/>
    </source>
</evidence>
<dbReference type="EMBL" id="NKHG01000062">
    <property type="protein sequence ID" value="PCK21301.1"/>
    <property type="molecule type" value="Genomic_DNA"/>
</dbReference>
<dbReference type="Proteomes" id="UP000228754">
    <property type="component" value="Unassembled WGS sequence"/>
</dbReference>
<name>A0A2A5IX33_BACPU</name>
<dbReference type="Pfam" id="PF22116">
    <property type="entry name" value="DUF6944"/>
    <property type="match status" value="1"/>
</dbReference>
<organism evidence="1 2">
    <name type="scientific">Bacillus pumilus</name>
    <name type="common">Bacillus mesentericus</name>
    <dbReference type="NCBI Taxonomy" id="1408"/>
    <lineage>
        <taxon>Bacteria</taxon>
        <taxon>Bacillati</taxon>
        <taxon>Bacillota</taxon>
        <taxon>Bacilli</taxon>
        <taxon>Bacillales</taxon>
        <taxon>Bacillaceae</taxon>
        <taxon>Bacillus</taxon>
    </lineage>
</organism>
<proteinExistence type="predicted"/>
<dbReference type="OrthoDB" id="2869857at2"/>
<reference evidence="1 2" key="1">
    <citation type="submission" date="2017-06" db="EMBL/GenBank/DDBJ databases">
        <title>Draft Genome Sequence of Bacillus sp Strain 36R Isolated from saline sediment at Atanasia, Sonora, Mexico.</title>
        <authorList>
            <person name="Sanchez Diaz R."/>
            <person name="Quiroz Macias M.E."/>
            <person name="Ibarra Gamez J.C."/>
            <person name="Enciso Ibarra J."/>
            <person name="Gomez Gil B."/>
            <person name="Galaviz Silva L."/>
        </authorList>
    </citation>
    <scope>NUCLEOTIDE SEQUENCE [LARGE SCALE GENOMIC DNA]</scope>
    <source>
        <strain evidence="1 2">36R_ATNSAL</strain>
    </source>
</reference>
<protein>
    <submittedName>
        <fullName evidence="1">Uncharacterized protein</fullName>
    </submittedName>
</protein>
<sequence length="195" mass="20441">MCNDDEYKVLTGAWIDALGTIISAIAEIRALAGMNEINNKLVAIGEGLQAVGSFVIAIAPEENSYAFTGNLIDGAGASTSSLAAYLQDVEGENSDNLRLEILGDTFQSIGASIAATGDYIIGEQLFAVGYSIQAFGAGLEAIGGVYELKNKEEKAQILSTLGAISQAIGSNFVAILLTDEFIASNTCPYKETWRG</sequence>
<dbReference type="AlphaFoldDB" id="A0A2A5IX33"/>
<evidence type="ECO:0000313" key="1">
    <source>
        <dbReference type="EMBL" id="PCK21301.1"/>
    </source>
</evidence>
<accession>A0A2A5IX33</accession>
<comment type="caution">
    <text evidence="1">The sequence shown here is derived from an EMBL/GenBank/DDBJ whole genome shotgun (WGS) entry which is preliminary data.</text>
</comment>
<gene>
    <name evidence="1" type="ORF">CEY02_08510</name>
</gene>
<dbReference type="InterPro" id="IPR054224">
    <property type="entry name" value="DUF6944"/>
</dbReference>